<evidence type="ECO:0000256" key="1">
    <source>
        <dbReference type="ARBA" id="ARBA00001968"/>
    </source>
</evidence>
<organism evidence="4 5">
    <name type="scientific">Nephila pilipes</name>
    <name type="common">Giant wood spider</name>
    <name type="synonym">Nephila maculata</name>
    <dbReference type="NCBI Taxonomy" id="299642"/>
    <lineage>
        <taxon>Eukaryota</taxon>
        <taxon>Metazoa</taxon>
        <taxon>Ecdysozoa</taxon>
        <taxon>Arthropoda</taxon>
        <taxon>Chelicerata</taxon>
        <taxon>Arachnida</taxon>
        <taxon>Araneae</taxon>
        <taxon>Araneomorphae</taxon>
        <taxon>Entelegynae</taxon>
        <taxon>Araneoidea</taxon>
        <taxon>Nephilidae</taxon>
        <taxon>Nephila</taxon>
    </lineage>
</organism>
<keyword evidence="2" id="KW-0479">Metal-binding</keyword>
<evidence type="ECO:0000256" key="2">
    <source>
        <dbReference type="ARBA" id="ARBA00022723"/>
    </source>
</evidence>
<evidence type="ECO:0000313" key="4">
    <source>
        <dbReference type="EMBL" id="GFT37827.1"/>
    </source>
</evidence>
<reference evidence="4" key="1">
    <citation type="submission" date="2020-08" db="EMBL/GenBank/DDBJ databases">
        <title>Multicomponent nature underlies the extraordinary mechanical properties of spider dragline silk.</title>
        <authorList>
            <person name="Kono N."/>
            <person name="Nakamura H."/>
            <person name="Mori M."/>
            <person name="Yoshida Y."/>
            <person name="Ohtoshi R."/>
            <person name="Malay A.D."/>
            <person name="Moran D.A.P."/>
            <person name="Tomita M."/>
            <person name="Numata K."/>
            <person name="Arakawa K."/>
        </authorList>
    </citation>
    <scope>NUCLEOTIDE SEQUENCE</scope>
</reference>
<dbReference type="Proteomes" id="UP000887013">
    <property type="component" value="Unassembled WGS sequence"/>
</dbReference>
<comment type="cofactor">
    <cofactor evidence="1">
        <name>a divalent metal cation</name>
        <dbReference type="ChEBI" id="CHEBI:60240"/>
    </cofactor>
</comment>
<dbReference type="GO" id="GO:0046872">
    <property type="term" value="F:metal ion binding"/>
    <property type="evidence" value="ECO:0007669"/>
    <property type="project" value="UniProtKB-KW"/>
</dbReference>
<sequence>MADKDFLISEELESIGCKLQYPIFLSYKIQFEVAEMVSNSQLSNMRVTVERAISRVQQYEYFEGVLPYRCLPHVDKVFIIACMLCNFHTPLIQVT</sequence>
<dbReference type="EMBL" id="BMAW01014187">
    <property type="protein sequence ID" value="GFT37827.1"/>
    <property type="molecule type" value="Genomic_DNA"/>
</dbReference>
<proteinExistence type="predicted"/>
<dbReference type="InterPro" id="IPR027806">
    <property type="entry name" value="HARBI1_dom"/>
</dbReference>
<accession>A0A8X6TQX1</accession>
<feature type="domain" description="DDE Tnp4" evidence="3">
    <location>
        <begin position="1"/>
        <end position="86"/>
    </location>
</feature>
<gene>
    <name evidence="4" type="primary">AVEN_215833_1</name>
    <name evidence="4" type="ORF">NPIL_234241</name>
</gene>
<name>A0A8X6TQX1_NEPPI</name>
<dbReference type="OrthoDB" id="6489029at2759"/>
<evidence type="ECO:0000259" key="3">
    <source>
        <dbReference type="Pfam" id="PF13359"/>
    </source>
</evidence>
<dbReference type="Pfam" id="PF13359">
    <property type="entry name" value="DDE_Tnp_4"/>
    <property type="match status" value="1"/>
</dbReference>
<comment type="caution">
    <text evidence="4">The sequence shown here is derived from an EMBL/GenBank/DDBJ whole genome shotgun (WGS) entry which is preliminary data.</text>
</comment>
<dbReference type="PANTHER" id="PTHR23080:SF133">
    <property type="entry name" value="SI:CH211-262I1.5-RELATED"/>
    <property type="match status" value="1"/>
</dbReference>
<dbReference type="PANTHER" id="PTHR23080">
    <property type="entry name" value="THAP DOMAIN PROTEIN"/>
    <property type="match status" value="1"/>
</dbReference>
<protein>
    <submittedName>
        <fullName evidence="4">THAP-type domain-containing protein</fullName>
    </submittedName>
</protein>
<evidence type="ECO:0000313" key="5">
    <source>
        <dbReference type="Proteomes" id="UP000887013"/>
    </source>
</evidence>
<keyword evidence="5" id="KW-1185">Reference proteome</keyword>
<dbReference type="AlphaFoldDB" id="A0A8X6TQX1"/>